<dbReference type="AlphaFoldDB" id="D7KC49"/>
<dbReference type="STRING" id="81972.D7KC49"/>
<dbReference type="SUPFAM" id="SSF47762">
    <property type="entry name" value="PAH2 domain"/>
    <property type="match status" value="1"/>
</dbReference>
<sequence>MAGRRVPLELTMDDSSLCRINKVCGIARMIELIKGHPKLLLGLNVFLPEASKELCQSQTIGSTSVSPKLLKVNVPTNLISVEEAFDDEPEKYACRSIGSQMEAS</sequence>
<accession>D7KC49</accession>
<dbReference type="GO" id="GO:0006355">
    <property type="term" value="P:regulation of DNA-templated transcription"/>
    <property type="evidence" value="ECO:0007669"/>
    <property type="project" value="InterPro"/>
</dbReference>
<evidence type="ECO:0000313" key="3">
    <source>
        <dbReference type="EMBL" id="EFH70930.1"/>
    </source>
</evidence>
<dbReference type="Gramene" id="Al_scaffold_0001_5241">
    <property type="protein sequence ID" value="Al_scaffold_0001_5241"/>
    <property type="gene ID" value="Al_scaffold_0001_5241"/>
</dbReference>
<evidence type="ECO:0000256" key="1">
    <source>
        <dbReference type="ARBA" id="ARBA00004123"/>
    </source>
</evidence>
<reference evidence="4" key="1">
    <citation type="journal article" date="2011" name="Nat. Genet.">
        <title>The Arabidopsis lyrata genome sequence and the basis of rapid genome size change.</title>
        <authorList>
            <person name="Hu T.T."/>
            <person name="Pattyn P."/>
            <person name="Bakker E.G."/>
            <person name="Cao J."/>
            <person name="Cheng J.-F."/>
            <person name="Clark R.M."/>
            <person name="Fahlgren N."/>
            <person name="Fawcett J.A."/>
            <person name="Grimwood J."/>
            <person name="Gundlach H."/>
            <person name="Haberer G."/>
            <person name="Hollister J.D."/>
            <person name="Ossowski S."/>
            <person name="Ottilar R.P."/>
            <person name="Salamov A.A."/>
            <person name="Schneeberger K."/>
            <person name="Spannagl M."/>
            <person name="Wang X."/>
            <person name="Yang L."/>
            <person name="Nasrallah M.E."/>
            <person name="Bergelson J."/>
            <person name="Carrington J.C."/>
            <person name="Gaut B.S."/>
            <person name="Schmutz J."/>
            <person name="Mayer K.F.X."/>
            <person name="Van de Peer Y."/>
            <person name="Grigoriev I.V."/>
            <person name="Nordborg M."/>
            <person name="Weigel D."/>
            <person name="Guo Y.-L."/>
        </authorList>
    </citation>
    <scope>NUCLEOTIDE SEQUENCE [LARGE SCALE GENOMIC DNA]</scope>
    <source>
        <strain evidence="4">cv. MN47</strain>
    </source>
</reference>
<comment type="subcellular location">
    <subcellularLocation>
        <location evidence="1">Nucleus</location>
    </subcellularLocation>
</comment>
<gene>
    <name evidence="3" type="ORF">ARALYDRAFT_682918</name>
</gene>
<dbReference type="GO" id="GO:0005634">
    <property type="term" value="C:nucleus"/>
    <property type="evidence" value="ECO:0007669"/>
    <property type="project" value="UniProtKB-SubCell"/>
</dbReference>
<dbReference type="HOGENOM" id="CLU_2253787_0_0_1"/>
<dbReference type="EMBL" id="GL348713">
    <property type="protein sequence ID" value="EFH70930.1"/>
    <property type="molecule type" value="Genomic_DNA"/>
</dbReference>
<protein>
    <submittedName>
        <fullName evidence="3">Predicted protein</fullName>
    </submittedName>
</protein>
<evidence type="ECO:0000256" key="2">
    <source>
        <dbReference type="ARBA" id="ARBA00023242"/>
    </source>
</evidence>
<keyword evidence="4" id="KW-1185">Reference proteome</keyword>
<organism evidence="4">
    <name type="scientific">Arabidopsis lyrata subsp. lyrata</name>
    <name type="common">Lyre-leaved rock-cress</name>
    <dbReference type="NCBI Taxonomy" id="81972"/>
    <lineage>
        <taxon>Eukaryota</taxon>
        <taxon>Viridiplantae</taxon>
        <taxon>Streptophyta</taxon>
        <taxon>Embryophyta</taxon>
        <taxon>Tracheophyta</taxon>
        <taxon>Spermatophyta</taxon>
        <taxon>Magnoliopsida</taxon>
        <taxon>eudicotyledons</taxon>
        <taxon>Gunneridae</taxon>
        <taxon>Pentapetalae</taxon>
        <taxon>rosids</taxon>
        <taxon>malvids</taxon>
        <taxon>Brassicales</taxon>
        <taxon>Brassicaceae</taxon>
        <taxon>Camelineae</taxon>
        <taxon>Arabidopsis</taxon>
    </lineage>
</organism>
<dbReference type="InterPro" id="IPR036600">
    <property type="entry name" value="PAH_sf"/>
</dbReference>
<dbReference type="Proteomes" id="UP000008694">
    <property type="component" value="Unassembled WGS sequence"/>
</dbReference>
<proteinExistence type="predicted"/>
<evidence type="ECO:0000313" key="4">
    <source>
        <dbReference type="Proteomes" id="UP000008694"/>
    </source>
</evidence>
<dbReference type="InterPro" id="IPR003822">
    <property type="entry name" value="PAH"/>
</dbReference>
<dbReference type="Pfam" id="PF02671">
    <property type="entry name" value="PAH"/>
    <property type="match status" value="1"/>
</dbReference>
<name>D7KC49_ARALL</name>
<keyword evidence="2" id="KW-0539">Nucleus</keyword>